<dbReference type="eggNOG" id="ENOG502ZZV8">
    <property type="taxonomic scope" value="Bacteria"/>
</dbReference>
<evidence type="ECO:0008006" key="4">
    <source>
        <dbReference type="Google" id="ProtNLM"/>
    </source>
</evidence>
<dbReference type="EMBL" id="CP001013">
    <property type="protein sequence ID" value="ACB36256.1"/>
    <property type="molecule type" value="Genomic_DNA"/>
</dbReference>
<protein>
    <recommendedName>
        <fullName evidence="4">Proline rich signal peptide protein</fullName>
    </recommendedName>
</protein>
<dbReference type="InterPro" id="IPR006311">
    <property type="entry name" value="TAT_signal"/>
</dbReference>
<evidence type="ECO:0000313" key="2">
    <source>
        <dbReference type="EMBL" id="ACB36256.1"/>
    </source>
</evidence>
<name>B1Y8J0_LEPCP</name>
<keyword evidence="3" id="KW-1185">Reference proteome</keyword>
<proteinExistence type="predicted"/>
<organism evidence="2 3">
    <name type="scientific">Leptothrix cholodnii (strain ATCC 51168 / LMG 8142 / SP-6)</name>
    <name type="common">Leptothrix discophora (strain SP-6)</name>
    <dbReference type="NCBI Taxonomy" id="395495"/>
    <lineage>
        <taxon>Bacteria</taxon>
        <taxon>Pseudomonadati</taxon>
        <taxon>Pseudomonadota</taxon>
        <taxon>Betaproteobacteria</taxon>
        <taxon>Burkholderiales</taxon>
        <taxon>Sphaerotilaceae</taxon>
        <taxon>Leptothrix</taxon>
    </lineage>
</organism>
<dbReference type="InterPro" id="IPR025500">
    <property type="entry name" value="DUF4390"/>
</dbReference>
<dbReference type="OrthoDB" id="5298153at2"/>
<evidence type="ECO:0000313" key="3">
    <source>
        <dbReference type="Proteomes" id="UP000001693"/>
    </source>
</evidence>
<dbReference type="PROSITE" id="PS51318">
    <property type="entry name" value="TAT"/>
    <property type="match status" value="1"/>
</dbReference>
<keyword evidence="1" id="KW-0732">Signal</keyword>
<accession>B1Y8J0</accession>
<reference evidence="2 3" key="1">
    <citation type="submission" date="2008-03" db="EMBL/GenBank/DDBJ databases">
        <title>Complete sequence of Leptothrix cholodnii SP-6.</title>
        <authorList>
            <consortium name="US DOE Joint Genome Institute"/>
            <person name="Copeland A."/>
            <person name="Lucas S."/>
            <person name="Lapidus A."/>
            <person name="Glavina del Rio T."/>
            <person name="Dalin E."/>
            <person name="Tice H."/>
            <person name="Bruce D."/>
            <person name="Goodwin L."/>
            <person name="Pitluck S."/>
            <person name="Chertkov O."/>
            <person name="Brettin T."/>
            <person name="Detter J.C."/>
            <person name="Han C."/>
            <person name="Kuske C.R."/>
            <person name="Schmutz J."/>
            <person name="Larimer F."/>
            <person name="Land M."/>
            <person name="Hauser L."/>
            <person name="Kyrpides N."/>
            <person name="Lykidis A."/>
            <person name="Emerson D."/>
            <person name="Richardson P."/>
        </authorList>
    </citation>
    <scope>NUCLEOTIDE SEQUENCE [LARGE SCALE GENOMIC DNA]</scope>
    <source>
        <strain evidence="3">ATCC 51168 / LMG 8142 / SP-6</strain>
    </source>
</reference>
<evidence type="ECO:0000256" key="1">
    <source>
        <dbReference type="SAM" id="SignalP"/>
    </source>
</evidence>
<feature type="chain" id="PRO_5002773109" description="Proline rich signal peptide protein" evidence="1">
    <location>
        <begin position="28"/>
        <end position="189"/>
    </location>
</feature>
<dbReference type="HOGENOM" id="CLU_070058_2_0_4"/>
<gene>
    <name evidence="2" type="ordered locus">Lcho_4002</name>
</gene>
<sequence precursor="true">MSVSRRRIGAAALLLALGAGWGAGAHAASDVIELTRLEAVRTEQGVLLDFEARFELPQGVEGALQKGVALHFVAEADVMRERWYWPDKRIARTSRTWRLSYQPLTFSYRVSLGGLSQTYSTLSDALRSLQRLNRWRIADLGDGEDAEYVDFRYRLDVDQLPRPLQITIGSQPEWALRIERTIRLLPQTR</sequence>
<dbReference type="KEGG" id="lch:Lcho_4002"/>
<dbReference type="AlphaFoldDB" id="B1Y8J0"/>
<dbReference type="Pfam" id="PF14334">
    <property type="entry name" value="DUF4390"/>
    <property type="match status" value="1"/>
</dbReference>
<feature type="signal peptide" evidence="1">
    <location>
        <begin position="1"/>
        <end position="27"/>
    </location>
</feature>
<dbReference type="STRING" id="395495.Lcho_4002"/>
<dbReference type="Proteomes" id="UP000001693">
    <property type="component" value="Chromosome"/>
</dbReference>
<dbReference type="RefSeq" id="WP_012349001.1">
    <property type="nucleotide sequence ID" value="NC_010524.1"/>
</dbReference>